<proteinExistence type="predicted"/>
<name>A0A927RHJ6_9ACTN</name>
<dbReference type="Pfam" id="PF02720">
    <property type="entry name" value="DUF222"/>
    <property type="match status" value="1"/>
</dbReference>
<dbReference type="InterPro" id="IPR003870">
    <property type="entry name" value="DUF222"/>
</dbReference>
<gene>
    <name evidence="2" type="ORF">HEB94_002114</name>
</gene>
<comment type="caution">
    <text evidence="2">The sequence shown here is derived from an EMBL/GenBank/DDBJ whole genome shotgun (WGS) entry which is preliminary data.</text>
</comment>
<accession>A0A927RHJ6</accession>
<evidence type="ECO:0000313" key="2">
    <source>
        <dbReference type="EMBL" id="MBE1605266.1"/>
    </source>
</evidence>
<reference evidence="2" key="1">
    <citation type="submission" date="2020-10" db="EMBL/GenBank/DDBJ databases">
        <title>Sequencing the genomes of 1000 actinobacteria strains.</title>
        <authorList>
            <person name="Klenk H.-P."/>
        </authorList>
    </citation>
    <scope>NUCLEOTIDE SEQUENCE</scope>
    <source>
        <strain evidence="2">DSM 45354</strain>
    </source>
</reference>
<feature type="domain" description="DUF222" evidence="1">
    <location>
        <begin position="45"/>
        <end position="143"/>
    </location>
</feature>
<dbReference type="EMBL" id="JADBEM010000001">
    <property type="protein sequence ID" value="MBE1605266.1"/>
    <property type="molecule type" value="Genomic_DNA"/>
</dbReference>
<sequence>MDIDTDRTATGSAHPLMRWLAGVDEQVDGAIECPTLSLPLDQYDAALRQLSECEARLASLRLRLTRQAELNEVKKLSGAANTAGWVRQLTRMGGRDASVSVRLAKALDLTIRPTGEALAEGRISLGQAQVIERAIRRLPKDVDPRYGPKRSWFCWTAPSTWTPTTWTRQASTSTR</sequence>
<protein>
    <recommendedName>
        <fullName evidence="1">DUF222 domain-containing protein</fullName>
    </recommendedName>
</protein>
<keyword evidence="3" id="KW-1185">Reference proteome</keyword>
<organism evidence="2 3">
    <name type="scientific">Actinopolymorpha pittospori</name>
    <dbReference type="NCBI Taxonomy" id="648752"/>
    <lineage>
        <taxon>Bacteria</taxon>
        <taxon>Bacillati</taxon>
        <taxon>Actinomycetota</taxon>
        <taxon>Actinomycetes</taxon>
        <taxon>Propionibacteriales</taxon>
        <taxon>Actinopolymorphaceae</taxon>
        <taxon>Actinopolymorpha</taxon>
    </lineage>
</organism>
<evidence type="ECO:0000313" key="3">
    <source>
        <dbReference type="Proteomes" id="UP000638648"/>
    </source>
</evidence>
<dbReference type="AlphaFoldDB" id="A0A927RHJ6"/>
<dbReference type="Proteomes" id="UP000638648">
    <property type="component" value="Unassembled WGS sequence"/>
</dbReference>
<evidence type="ECO:0000259" key="1">
    <source>
        <dbReference type="Pfam" id="PF02720"/>
    </source>
</evidence>
<dbReference type="RefSeq" id="WP_192749632.1">
    <property type="nucleotide sequence ID" value="NZ_BAABJL010000133.1"/>
</dbReference>